<reference evidence="1 2" key="1">
    <citation type="submission" date="2023-05" db="EMBL/GenBank/DDBJ databases">
        <title>Chelatococcus sp. nov., a moderately thermophilic bacterium isolated from hot spring microbial mat.</title>
        <authorList>
            <person name="Hu C.-J."/>
            <person name="Li W.-J."/>
        </authorList>
    </citation>
    <scope>NUCLEOTIDE SEQUENCE [LARGE SCALE GENOMIC DNA]</scope>
    <source>
        <strain evidence="1 2">SYSU G07232</strain>
    </source>
</reference>
<evidence type="ECO:0000313" key="1">
    <source>
        <dbReference type="EMBL" id="MDJ1157108.1"/>
    </source>
</evidence>
<keyword evidence="2" id="KW-1185">Reference proteome</keyword>
<sequence>MRAPILDIAATIPALVAVQTCPTPAQSADREDVRLLIEAQIAAFQRDDAAAAFSLASPGIRERFSDPDTFLMMVRLNYHAVYRPKLVFFANYREVDQGALQSVRIVDEEGDGWLAIFQLERVEGAWAVAGCILIKMPSERA</sequence>
<dbReference type="EMBL" id="JASJEV010000001">
    <property type="protein sequence ID" value="MDJ1157108.1"/>
    <property type="molecule type" value="Genomic_DNA"/>
</dbReference>
<dbReference type="Pfam" id="PF16156">
    <property type="entry name" value="DUF4864"/>
    <property type="match status" value="1"/>
</dbReference>
<proteinExistence type="predicted"/>
<gene>
    <name evidence="1" type="ORF">QNA08_02505</name>
</gene>
<protein>
    <submittedName>
        <fullName evidence="1">DUF4864 domain-containing protein</fullName>
    </submittedName>
</protein>
<name>A0ABT7ACK8_9HYPH</name>
<evidence type="ECO:0000313" key="2">
    <source>
        <dbReference type="Proteomes" id="UP001321492"/>
    </source>
</evidence>
<dbReference type="InterPro" id="IPR032347">
    <property type="entry name" value="DUF4864"/>
</dbReference>
<comment type="caution">
    <text evidence="1">The sequence shown here is derived from an EMBL/GenBank/DDBJ whole genome shotgun (WGS) entry which is preliminary data.</text>
</comment>
<organism evidence="1 2">
    <name type="scientific">Chelatococcus albus</name>
    <dbReference type="NCBI Taxonomy" id="3047466"/>
    <lineage>
        <taxon>Bacteria</taxon>
        <taxon>Pseudomonadati</taxon>
        <taxon>Pseudomonadota</taxon>
        <taxon>Alphaproteobacteria</taxon>
        <taxon>Hyphomicrobiales</taxon>
        <taxon>Chelatococcaceae</taxon>
        <taxon>Chelatococcus</taxon>
    </lineage>
</organism>
<accession>A0ABT7ACK8</accession>
<dbReference type="Proteomes" id="UP001321492">
    <property type="component" value="Unassembled WGS sequence"/>
</dbReference>
<dbReference type="RefSeq" id="WP_283739084.1">
    <property type="nucleotide sequence ID" value="NZ_JASJEV010000001.1"/>
</dbReference>